<organism evidence="2 3">
    <name type="scientific">candidate division WWE3 bacterium</name>
    <dbReference type="NCBI Taxonomy" id="2053526"/>
    <lineage>
        <taxon>Bacteria</taxon>
        <taxon>Katanobacteria</taxon>
    </lineage>
</organism>
<reference evidence="2" key="2">
    <citation type="journal article" date="2021" name="Microbiome">
        <title>Successional dynamics and alternative stable states in a saline activated sludge microbial community over 9 years.</title>
        <authorList>
            <person name="Wang Y."/>
            <person name="Ye J."/>
            <person name="Ju F."/>
            <person name="Liu L."/>
            <person name="Boyd J.A."/>
            <person name="Deng Y."/>
            <person name="Parks D.H."/>
            <person name="Jiang X."/>
            <person name="Yin X."/>
            <person name="Woodcroft B.J."/>
            <person name="Tyson G.W."/>
            <person name="Hugenholtz P."/>
            <person name="Polz M.F."/>
            <person name="Zhang T."/>
        </authorList>
    </citation>
    <scope>NUCLEOTIDE SEQUENCE</scope>
    <source>
        <strain evidence="2">HKST-UBA79</strain>
    </source>
</reference>
<dbReference type="Proteomes" id="UP000740557">
    <property type="component" value="Unassembled WGS sequence"/>
</dbReference>
<comment type="caution">
    <text evidence="2">The sequence shown here is derived from an EMBL/GenBank/DDBJ whole genome shotgun (WGS) entry which is preliminary data.</text>
</comment>
<evidence type="ECO:0000256" key="1">
    <source>
        <dbReference type="SAM" id="Phobius"/>
    </source>
</evidence>
<accession>A0A955EDV2</accession>
<protein>
    <submittedName>
        <fullName evidence="2">Uncharacterized protein</fullName>
    </submittedName>
</protein>
<gene>
    <name evidence="2" type="ORF">KC980_02370</name>
</gene>
<proteinExistence type="predicted"/>
<feature type="transmembrane region" description="Helical" evidence="1">
    <location>
        <begin position="16"/>
        <end position="37"/>
    </location>
</feature>
<keyword evidence="1" id="KW-1133">Transmembrane helix</keyword>
<dbReference type="EMBL" id="JAGQNX010000069">
    <property type="protein sequence ID" value="MCA9308334.1"/>
    <property type="molecule type" value="Genomic_DNA"/>
</dbReference>
<feature type="non-terminal residue" evidence="2">
    <location>
        <position position="83"/>
    </location>
</feature>
<dbReference type="AlphaFoldDB" id="A0A955EDV2"/>
<name>A0A955EDV2_UNCKA</name>
<keyword evidence="1" id="KW-0472">Membrane</keyword>
<sequence length="83" mass="9676">MDHINKLVEKDWTKGFKYLVILCCAAFVIYLPSKYVITVLYENFFKSDVEKYIDGDFEGYLRKDIVAAQIKAVQEGKTPYPED</sequence>
<reference evidence="2" key="1">
    <citation type="submission" date="2020-04" db="EMBL/GenBank/DDBJ databases">
        <authorList>
            <person name="Zhang T."/>
        </authorList>
    </citation>
    <scope>NUCLEOTIDE SEQUENCE</scope>
    <source>
        <strain evidence="2">HKST-UBA79</strain>
    </source>
</reference>
<evidence type="ECO:0000313" key="3">
    <source>
        <dbReference type="Proteomes" id="UP000740557"/>
    </source>
</evidence>
<keyword evidence="1" id="KW-0812">Transmembrane</keyword>
<evidence type="ECO:0000313" key="2">
    <source>
        <dbReference type="EMBL" id="MCA9308334.1"/>
    </source>
</evidence>